<evidence type="ECO:0000259" key="4">
    <source>
        <dbReference type="Pfam" id="PF00561"/>
    </source>
</evidence>
<dbReference type="Proteomes" id="UP001597083">
    <property type="component" value="Unassembled WGS sequence"/>
</dbReference>
<dbReference type="GO" id="GO:0016787">
    <property type="term" value="F:hydrolase activity"/>
    <property type="evidence" value="ECO:0007669"/>
    <property type="project" value="UniProtKB-KW"/>
</dbReference>
<proteinExistence type="inferred from homology"/>
<dbReference type="Gene3D" id="3.40.50.1820">
    <property type="entry name" value="alpha/beta hydrolase"/>
    <property type="match status" value="1"/>
</dbReference>
<organism evidence="5 6">
    <name type="scientific">Actinomadura adrarensis</name>
    <dbReference type="NCBI Taxonomy" id="1819600"/>
    <lineage>
        <taxon>Bacteria</taxon>
        <taxon>Bacillati</taxon>
        <taxon>Actinomycetota</taxon>
        <taxon>Actinomycetes</taxon>
        <taxon>Streptosporangiales</taxon>
        <taxon>Thermomonosporaceae</taxon>
        <taxon>Actinomadura</taxon>
    </lineage>
</organism>
<reference evidence="6" key="1">
    <citation type="journal article" date="2019" name="Int. J. Syst. Evol. Microbiol.">
        <title>The Global Catalogue of Microorganisms (GCM) 10K type strain sequencing project: providing services to taxonomists for standard genome sequencing and annotation.</title>
        <authorList>
            <consortium name="The Broad Institute Genomics Platform"/>
            <consortium name="The Broad Institute Genome Sequencing Center for Infectious Disease"/>
            <person name="Wu L."/>
            <person name="Ma J."/>
        </authorList>
    </citation>
    <scope>NUCLEOTIDE SEQUENCE [LARGE SCALE GENOMIC DNA]</scope>
    <source>
        <strain evidence="6">JCM 31696</strain>
    </source>
</reference>
<evidence type="ECO:0000256" key="2">
    <source>
        <dbReference type="ARBA" id="ARBA00022729"/>
    </source>
</evidence>
<keyword evidence="6" id="KW-1185">Reference proteome</keyword>
<sequence>SSAAQHSSSRTTAQRSDCLPEAIPGAECGTVTVPLIRSAPDQGRITVAYALLRHRDRSRPAKGTVVANPGGPGDSAMAMASAYAKLYAPLLADHDLLLVDPRGVNKSSPINCGLPSHVTSRQALLRAVEQCGRVLGANARGYTTAETADDIEAIRAELRIPKLDLLGQSYGTYLMAVYAQRHPGRVRSIVLSSAYPLDFDMWARPGVRAARRTIYILCDRSGGKCDGRQLEADLGRLATRLQRAPIRYTDDNGNGRLLDAQMLASVFQHAASEAAEHLGGFPDTVRAALEGDTEPLVATARALDPYRLSAPGIPFNAAQTMAVACNDYPVLWNAEAPLAERRRQF</sequence>
<name>A0ABW3CKI2_9ACTN</name>
<evidence type="ECO:0000313" key="6">
    <source>
        <dbReference type="Proteomes" id="UP001597083"/>
    </source>
</evidence>
<accession>A0ABW3CKI2</accession>
<evidence type="ECO:0000313" key="5">
    <source>
        <dbReference type="EMBL" id="MFD0855059.1"/>
    </source>
</evidence>
<comment type="similarity">
    <text evidence="1">Belongs to the peptidase S33 family.</text>
</comment>
<feature type="domain" description="AB hydrolase-1" evidence="4">
    <location>
        <begin position="64"/>
        <end position="203"/>
    </location>
</feature>
<dbReference type="PANTHER" id="PTHR43248:SF29">
    <property type="entry name" value="TRIPEPTIDYL AMINOPEPTIDASE"/>
    <property type="match status" value="1"/>
</dbReference>
<evidence type="ECO:0000256" key="3">
    <source>
        <dbReference type="ARBA" id="ARBA00022801"/>
    </source>
</evidence>
<feature type="non-terminal residue" evidence="5">
    <location>
        <position position="345"/>
    </location>
</feature>
<dbReference type="InterPro" id="IPR000073">
    <property type="entry name" value="AB_hydrolase_1"/>
</dbReference>
<dbReference type="SUPFAM" id="SSF53474">
    <property type="entry name" value="alpha/beta-Hydrolases"/>
    <property type="match status" value="1"/>
</dbReference>
<dbReference type="Pfam" id="PF00561">
    <property type="entry name" value="Abhydrolase_1"/>
    <property type="match status" value="1"/>
</dbReference>
<dbReference type="InterPro" id="IPR051601">
    <property type="entry name" value="Serine_prot/Carboxylest_S33"/>
</dbReference>
<gene>
    <name evidence="5" type="ORF">ACFQ07_22650</name>
</gene>
<protein>
    <submittedName>
        <fullName evidence="5">Alpha/beta fold hydrolase</fullName>
    </submittedName>
</protein>
<feature type="non-terminal residue" evidence="5">
    <location>
        <position position="1"/>
    </location>
</feature>
<keyword evidence="3 5" id="KW-0378">Hydrolase</keyword>
<evidence type="ECO:0000256" key="1">
    <source>
        <dbReference type="ARBA" id="ARBA00010088"/>
    </source>
</evidence>
<keyword evidence="2" id="KW-0732">Signal</keyword>
<dbReference type="InterPro" id="IPR029058">
    <property type="entry name" value="AB_hydrolase_fold"/>
</dbReference>
<dbReference type="PANTHER" id="PTHR43248">
    <property type="entry name" value="2-SUCCINYL-6-HYDROXY-2,4-CYCLOHEXADIENE-1-CARBOXYLATE SYNTHASE"/>
    <property type="match status" value="1"/>
</dbReference>
<comment type="caution">
    <text evidence="5">The sequence shown here is derived from an EMBL/GenBank/DDBJ whole genome shotgun (WGS) entry which is preliminary data.</text>
</comment>
<dbReference type="EMBL" id="JBHTIR010003344">
    <property type="protein sequence ID" value="MFD0855059.1"/>
    <property type="molecule type" value="Genomic_DNA"/>
</dbReference>